<proteinExistence type="predicted"/>
<sequence>MAAKENWEKFLDESDIALLKTYGEGPYAKQIKNLEGSIKDLQVKINEKIGVKELDTGLAPPNLWDLPADMQKQSESQALQVHTFLDTPPKHI</sequence>
<dbReference type="STRING" id="133412.A0A1R1Y140"/>
<comment type="caution">
    <text evidence="1">The sequence shown here is derived from an EMBL/GenBank/DDBJ whole genome shotgun (WGS) entry which is preliminary data.</text>
</comment>
<dbReference type="AlphaFoldDB" id="A0A1R1Y140"/>
<dbReference type="EMBL" id="LSSN01001218">
    <property type="protein sequence ID" value="OMJ20539.1"/>
    <property type="molecule type" value="Genomic_DNA"/>
</dbReference>
<dbReference type="OrthoDB" id="1937997at2759"/>
<evidence type="ECO:0000313" key="1">
    <source>
        <dbReference type="EMBL" id="OMJ20539.1"/>
    </source>
</evidence>
<accession>A0A1R1Y140</accession>
<keyword evidence="2" id="KW-1185">Reference proteome</keyword>
<protein>
    <submittedName>
        <fullName evidence="1">26S protease regulatory subunit 7-like protein</fullName>
    </submittedName>
</protein>
<dbReference type="GO" id="GO:0006508">
    <property type="term" value="P:proteolysis"/>
    <property type="evidence" value="ECO:0007669"/>
    <property type="project" value="UniProtKB-KW"/>
</dbReference>
<organism evidence="1 2">
    <name type="scientific">Smittium culicis</name>
    <dbReference type="NCBI Taxonomy" id="133412"/>
    <lineage>
        <taxon>Eukaryota</taxon>
        <taxon>Fungi</taxon>
        <taxon>Fungi incertae sedis</taxon>
        <taxon>Zoopagomycota</taxon>
        <taxon>Kickxellomycotina</taxon>
        <taxon>Harpellomycetes</taxon>
        <taxon>Harpellales</taxon>
        <taxon>Legeriomycetaceae</taxon>
        <taxon>Smittium</taxon>
    </lineage>
</organism>
<dbReference type="Proteomes" id="UP000187283">
    <property type="component" value="Unassembled WGS sequence"/>
</dbReference>
<gene>
    <name evidence="1" type="ORF">AYI70_g4048</name>
</gene>
<name>A0A1R1Y140_9FUNG</name>
<keyword evidence="1" id="KW-0645">Protease</keyword>
<keyword evidence="1" id="KW-0378">Hydrolase</keyword>
<dbReference type="GO" id="GO:0008233">
    <property type="term" value="F:peptidase activity"/>
    <property type="evidence" value="ECO:0007669"/>
    <property type="project" value="UniProtKB-KW"/>
</dbReference>
<reference evidence="1 2" key="1">
    <citation type="submission" date="2017-01" db="EMBL/GenBank/DDBJ databases">
        <authorList>
            <person name="Mah S.A."/>
            <person name="Swanson W.J."/>
            <person name="Moy G.W."/>
            <person name="Vacquier V.D."/>
        </authorList>
    </citation>
    <scope>NUCLEOTIDE SEQUENCE [LARGE SCALE GENOMIC DNA]</scope>
    <source>
        <strain evidence="1 2">GSMNP</strain>
    </source>
</reference>
<evidence type="ECO:0000313" key="2">
    <source>
        <dbReference type="Proteomes" id="UP000187283"/>
    </source>
</evidence>